<dbReference type="SMART" id="SM00351">
    <property type="entry name" value="PAX"/>
    <property type="match status" value="1"/>
</dbReference>
<keyword evidence="4" id="KW-0805">Transcription regulation</keyword>
<dbReference type="InterPro" id="IPR043565">
    <property type="entry name" value="PAX_fam"/>
</dbReference>
<dbReference type="InterPro" id="IPR036388">
    <property type="entry name" value="WH-like_DNA-bd_sf"/>
</dbReference>
<evidence type="ECO:0000256" key="3">
    <source>
        <dbReference type="ARBA" id="ARBA00022724"/>
    </source>
</evidence>
<dbReference type="GO" id="GO:0005634">
    <property type="term" value="C:nucleus"/>
    <property type="evidence" value="ECO:0007669"/>
    <property type="project" value="UniProtKB-SubCell"/>
</dbReference>
<keyword evidence="9" id="KW-1185">Reference proteome</keyword>
<keyword evidence="7" id="KW-0539">Nucleus</keyword>
<dbReference type="WBParaSite" id="nRc.2.0.1.t45093-RA">
    <property type="protein sequence ID" value="nRc.2.0.1.t45093-RA"/>
    <property type="gene ID" value="nRc.2.0.1.g45093"/>
</dbReference>
<reference evidence="10" key="1">
    <citation type="submission" date="2022-11" db="UniProtKB">
        <authorList>
            <consortium name="WormBaseParasite"/>
        </authorList>
    </citation>
    <scope>IDENTIFICATION</scope>
</reference>
<organism evidence="9 10">
    <name type="scientific">Romanomermis culicivorax</name>
    <name type="common">Nematode worm</name>
    <dbReference type="NCBI Taxonomy" id="13658"/>
    <lineage>
        <taxon>Eukaryota</taxon>
        <taxon>Metazoa</taxon>
        <taxon>Ecdysozoa</taxon>
        <taxon>Nematoda</taxon>
        <taxon>Enoplea</taxon>
        <taxon>Dorylaimia</taxon>
        <taxon>Mermithida</taxon>
        <taxon>Mermithoidea</taxon>
        <taxon>Mermithidae</taxon>
        <taxon>Romanomermis</taxon>
    </lineage>
</organism>
<dbReference type="GO" id="GO:0000978">
    <property type="term" value="F:RNA polymerase II cis-regulatory region sequence-specific DNA binding"/>
    <property type="evidence" value="ECO:0007669"/>
    <property type="project" value="TreeGrafter"/>
</dbReference>
<evidence type="ECO:0000256" key="6">
    <source>
        <dbReference type="ARBA" id="ARBA00023163"/>
    </source>
</evidence>
<keyword evidence="2" id="KW-0217">Developmental protein</keyword>
<dbReference type="InterPro" id="IPR001523">
    <property type="entry name" value="Paired_dom"/>
</dbReference>
<protein>
    <submittedName>
        <fullName evidence="10">Paired domain-containing protein</fullName>
    </submittedName>
</protein>
<feature type="domain" description="Paired" evidence="8">
    <location>
        <begin position="1"/>
        <end position="111"/>
    </location>
</feature>
<dbReference type="PANTHER" id="PTHR45636">
    <property type="entry name" value="PAIRED BOX PROTEIN PAX-6-RELATED-RELATED"/>
    <property type="match status" value="1"/>
</dbReference>
<evidence type="ECO:0000256" key="4">
    <source>
        <dbReference type="ARBA" id="ARBA00023015"/>
    </source>
</evidence>
<dbReference type="Proteomes" id="UP000887565">
    <property type="component" value="Unplaced"/>
</dbReference>
<keyword evidence="5" id="KW-0238">DNA-binding</keyword>
<evidence type="ECO:0000313" key="9">
    <source>
        <dbReference type="Proteomes" id="UP000887565"/>
    </source>
</evidence>
<name>A0A915L1Z7_ROMCU</name>
<evidence type="ECO:0000256" key="7">
    <source>
        <dbReference type="ARBA" id="ARBA00023242"/>
    </source>
</evidence>
<dbReference type="AlphaFoldDB" id="A0A915L1Z7"/>
<accession>A0A915L1Z7</accession>
<dbReference type="GO" id="GO:0000981">
    <property type="term" value="F:DNA-binding transcription factor activity, RNA polymerase II-specific"/>
    <property type="evidence" value="ECO:0007669"/>
    <property type="project" value="TreeGrafter"/>
</dbReference>
<evidence type="ECO:0000259" key="8">
    <source>
        <dbReference type="PROSITE" id="PS51057"/>
    </source>
</evidence>
<dbReference type="Gene3D" id="1.10.10.10">
    <property type="entry name" value="Winged helix-like DNA-binding domain superfamily/Winged helix DNA-binding domain"/>
    <property type="match status" value="1"/>
</dbReference>
<proteinExistence type="predicted"/>
<dbReference type="PROSITE" id="PS51057">
    <property type="entry name" value="PAIRED_2"/>
    <property type="match status" value="1"/>
</dbReference>
<evidence type="ECO:0000256" key="2">
    <source>
        <dbReference type="ARBA" id="ARBA00022473"/>
    </source>
</evidence>
<dbReference type="InterPro" id="IPR009057">
    <property type="entry name" value="Homeodomain-like_sf"/>
</dbReference>
<dbReference type="PRINTS" id="PR00027">
    <property type="entry name" value="PAIREDBOX"/>
</dbReference>
<evidence type="ECO:0000256" key="1">
    <source>
        <dbReference type="ARBA" id="ARBA00004123"/>
    </source>
</evidence>
<dbReference type="SUPFAM" id="SSF46689">
    <property type="entry name" value="Homeodomain-like"/>
    <property type="match status" value="1"/>
</dbReference>
<evidence type="ECO:0000313" key="10">
    <source>
        <dbReference type="WBParaSite" id="nRc.2.0.1.t45093-RA"/>
    </source>
</evidence>
<comment type="subcellular location">
    <subcellularLocation>
        <location evidence="1">Nucleus</location>
    </subcellularLocation>
</comment>
<dbReference type="Pfam" id="PF00292">
    <property type="entry name" value="PAX"/>
    <property type="match status" value="1"/>
</dbReference>
<sequence length="181" mass="20771">MPLREKIVELAKQGLKPCQISKQLRVSHGCVSKLLTRCLKTDGSIQIQPFLRPNQHPTGNKLTVNEHPKLNISNLETPSYGDHMAYRPYQHYPVWNEPPTYSNNNEEVSSDNHTMFGNSVAAGSSYLICRSVDHVKDDINFSDQNDNAVNFNNDVQNENYYSNMIQYDRKQNYGNLEFADF</sequence>
<keyword evidence="3" id="KW-0563">Paired box</keyword>
<keyword evidence="6" id="KW-0804">Transcription</keyword>
<evidence type="ECO:0000256" key="5">
    <source>
        <dbReference type="ARBA" id="ARBA00023125"/>
    </source>
</evidence>